<dbReference type="EMBL" id="SHLC01000001">
    <property type="protein sequence ID" value="RZU67002.1"/>
    <property type="molecule type" value="Genomic_DNA"/>
</dbReference>
<comment type="caution">
    <text evidence="2">The sequence shown here is derived from an EMBL/GenBank/DDBJ whole genome shotgun (WGS) entry which is preliminary data.</text>
</comment>
<evidence type="ECO:0000256" key="1">
    <source>
        <dbReference type="SAM" id="MobiDB-lite"/>
    </source>
</evidence>
<gene>
    <name evidence="2" type="ORF">EV379_3377</name>
</gene>
<evidence type="ECO:0000313" key="3">
    <source>
        <dbReference type="Proteomes" id="UP000291483"/>
    </source>
</evidence>
<accession>A0A4Q8AQJ3</accession>
<feature type="region of interest" description="Disordered" evidence="1">
    <location>
        <begin position="226"/>
        <end position="262"/>
    </location>
</feature>
<organism evidence="2 3">
    <name type="scientific">Microterricola gilva</name>
    <dbReference type="NCBI Taxonomy" id="393267"/>
    <lineage>
        <taxon>Bacteria</taxon>
        <taxon>Bacillati</taxon>
        <taxon>Actinomycetota</taxon>
        <taxon>Actinomycetes</taxon>
        <taxon>Micrococcales</taxon>
        <taxon>Microbacteriaceae</taxon>
        <taxon>Microterricola</taxon>
    </lineage>
</organism>
<dbReference type="SUPFAM" id="SSF53474">
    <property type="entry name" value="alpha/beta-Hydrolases"/>
    <property type="match status" value="1"/>
</dbReference>
<dbReference type="Gene3D" id="3.40.50.1820">
    <property type="entry name" value="alpha/beta hydrolase"/>
    <property type="match status" value="1"/>
</dbReference>
<dbReference type="OrthoDB" id="4790882at2"/>
<keyword evidence="3" id="KW-1185">Reference proteome</keyword>
<dbReference type="AlphaFoldDB" id="A0A4Q8AQJ3"/>
<name>A0A4Q8AQJ3_9MICO</name>
<evidence type="ECO:0008006" key="4">
    <source>
        <dbReference type="Google" id="ProtNLM"/>
    </source>
</evidence>
<dbReference type="InterPro" id="IPR029058">
    <property type="entry name" value="AB_hydrolase_fold"/>
</dbReference>
<evidence type="ECO:0000313" key="2">
    <source>
        <dbReference type="EMBL" id="RZU67002.1"/>
    </source>
</evidence>
<protein>
    <recommendedName>
        <fullName evidence="4">Alpha/beta hydrolase family protein</fullName>
    </recommendedName>
</protein>
<feature type="compositionally biased region" description="Basic and acidic residues" evidence="1">
    <location>
        <begin position="227"/>
        <end position="239"/>
    </location>
</feature>
<sequence>MTDTLTLAGDGSTTVATEELLVDAARLGATQAKVEEVLTRIRQLLALDAGCRAEPGSVESLGEALHQLQAFGDEVARARAGLVLAAESYGLAERTVTALWGAGAHLAAWAAGRALPFLVVPAALSMVPLALLGLLVSGALGVAPARLPALLAAWIHANPGLLNSPAFVRLVRGTVTSGDEFAAGLLRVPAAVALPAGRSVGAEQGAAAIAALAVLAAAAGNTALRETPQRVHSAAEPRPVRPPRGVGELAARVPSSAPGSPQIRLERYGGAAGPRWVVYLAGTADFGPTPTREPFDLTANVLATADGQAASERAVRDALTAAGADPHDPLLVVGHSQGGLVAGRLAEAGDLTVTAYVNLGGPLGAVSADGVPGLSIEHSEDIVPALGGAAAAPAELLTVNRPVLDGADATAPLFAAHELERYRETARLIDGSEEARLVEFERIVRDFAGSAPGTETLWRSERLPRPGG</sequence>
<dbReference type="RefSeq" id="WP_130507114.1">
    <property type="nucleotide sequence ID" value="NZ_SHLC01000001.1"/>
</dbReference>
<proteinExistence type="predicted"/>
<reference evidence="2 3" key="1">
    <citation type="submission" date="2019-02" db="EMBL/GenBank/DDBJ databases">
        <title>Sequencing the genomes of 1000 actinobacteria strains.</title>
        <authorList>
            <person name="Klenk H.-P."/>
        </authorList>
    </citation>
    <scope>NUCLEOTIDE SEQUENCE [LARGE SCALE GENOMIC DNA]</scope>
    <source>
        <strain evidence="2 3">DSM 18319</strain>
    </source>
</reference>
<dbReference type="Proteomes" id="UP000291483">
    <property type="component" value="Unassembled WGS sequence"/>
</dbReference>